<evidence type="ECO:0000313" key="4">
    <source>
        <dbReference type="Proteomes" id="UP000000560"/>
    </source>
</evidence>
<keyword evidence="1" id="KW-0175">Coiled coil</keyword>
<feature type="coiled-coil region" evidence="1">
    <location>
        <begin position="1364"/>
        <end position="1391"/>
    </location>
</feature>
<dbReference type="HOGENOM" id="CLU_000589_0_0_1"/>
<dbReference type="STRING" id="227321.Q5B5F7"/>
<feature type="compositionally biased region" description="Basic and acidic residues" evidence="2">
    <location>
        <begin position="2356"/>
        <end position="2384"/>
    </location>
</feature>
<organism evidence="3 4">
    <name type="scientific">Emericella nidulans (strain FGSC A4 / ATCC 38163 / CBS 112.46 / NRRL 194 / M139)</name>
    <name type="common">Aspergillus nidulans</name>
    <dbReference type="NCBI Taxonomy" id="227321"/>
    <lineage>
        <taxon>Eukaryota</taxon>
        <taxon>Fungi</taxon>
        <taxon>Dikarya</taxon>
        <taxon>Ascomycota</taxon>
        <taxon>Pezizomycotina</taxon>
        <taxon>Eurotiomycetes</taxon>
        <taxon>Eurotiomycetidae</taxon>
        <taxon>Eurotiales</taxon>
        <taxon>Aspergillaceae</taxon>
        <taxon>Aspergillus</taxon>
        <taxon>Aspergillus subgen. Nidulantes</taxon>
    </lineage>
</organism>
<accession>C8V4A8</accession>
<proteinExistence type="predicted"/>
<dbReference type="SUPFAM" id="SSF48371">
    <property type="entry name" value="ARM repeat"/>
    <property type="match status" value="1"/>
</dbReference>
<feature type="compositionally biased region" description="Polar residues" evidence="2">
    <location>
        <begin position="126"/>
        <end position="138"/>
    </location>
</feature>
<feature type="region of interest" description="Disordered" evidence="2">
    <location>
        <begin position="1"/>
        <end position="138"/>
    </location>
</feature>
<dbReference type="InParanoid" id="Q5B5F7"/>
<dbReference type="OMA" id="EKYDDSQ"/>
<dbReference type="EMBL" id="BN001302">
    <property type="protein sequence ID" value="CBF74450.1"/>
    <property type="molecule type" value="Genomic_DNA"/>
</dbReference>
<keyword evidence="4" id="KW-1185">Reference proteome</keyword>
<protein>
    <recommendedName>
        <fullName evidence="5">Transport protein USO1</fullName>
    </recommendedName>
</protein>
<feature type="compositionally biased region" description="Basic and acidic residues" evidence="2">
    <location>
        <begin position="1"/>
        <end position="15"/>
    </location>
</feature>
<dbReference type="Proteomes" id="UP000000560">
    <property type="component" value="Chromosome II"/>
</dbReference>
<feature type="compositionally biased region" description="Polar residues" evidence="2">
    <location>
        <begin position="24"/>
        <end position="34"/>
    </location>
</feature>
<feature type="compositionally biased region" description="Polar residues" evidence="2">
    <location>
        <begin position="185"/>
        <end position="194"/>
    </location>
</feature>
<feature type="compositionally biased region" description="Polar residues" evidence="2">
    <location>
        <begin position="2328"/>
        <end position="2343"/>
    </location>
</feature>
<accession>Q5B5F7</accession>
<evidence type="ECO:0000256" key="1">
    <source>
        <dbReference type="SAM" id="Coils"/>
    </source>
</evidence>
<feature type="compositionally biased region" description="Polar residues" evidence="2">
    <location>
        <begin position="278"/>
        <end position="304"/>
    </location>
</feature>
<feature type="region of interest" description="Disordered" evidence="2">
    <location>
        <begin position="278"/>
        <end position="305"/>
    </location>
</feature>
<feature type="coiled-coil region" evidence="1">
    <location>
        <begin position="2053"/>
        <end position="2146"/>
    </location>
</feature>
<dbReference type="InterPro" id="IPR016024">
    <property type="entry name" value="ARM-type_fold"/>
</dbReference>
<dbReference type="OrthoDB" id="5423371at2759"/>
<gene>
    <name evidence="3" type="ORF">ANIA_04223</name>
</gene>
<dbReference type="KEGG" id="ani:ANIA_04223"/>
<evidence type="ECO:0000256" key="2">
    <source>
        <dbReference type="SAM" id="MobiDB-lite"/>
    </source>
</evidence>
<feature type="region of interest" description="Disordered" evidence="2">
    <location>
        <begin position="2276"/>
        <end position="2418"/>
    </location>
</feature>
<dbReference type="RefSeq" id="XP_661827.1">
    <property type="nucleotide sequence ID" value="XM_656735.2"/>
</dbReference>
<name>Q5B5F7_EMENI</name>
<feature type="region of interest" description="Disordered" evidence="2">
    <location>
        <begin position="2234"/>
        <end position="2256"/>
    </location>
</feature>
<feature type="region of interest" description="Disordered" evidence="2">
    <location>
        <begin position="170"/>
        <end position="194"/>
    </location>
</feature>
<reference evidence="4" key="2">
    <citation type="journal article" date="2009" name="Fungal Genet. Biol.">
        <title>The 2008 update of the Aspergillus nidulans genome annotation: a community effort.</title>
        <authorList>
            <person name="Wortman J.R."/>
            <person name="Gilsenan J.M."/>
            <person name="Joardar V."/>
            <person name="Deegan J."/>
            <person name="Clutterbuck J."/>
            <person name="Andersen M.R."/>
            <person name="Archer D."/>
            <person name="Bencina M."/>
            <person name="Braus G."/>
            <person name="Coutinho P."/>
            <person name="von Dohren H."/>
            <person name="Doonan J."/>
            <person name="Driessen A.J."/>
            <person name="Durek P."/>
            <person name="Espeso E."/>
            <person name="Fekete E."/>
            <person name="Flipphi M."/>
            <person name="Estrada C.G."/>
            <person name="Geysens S."/>
            <person name="Goldman G."/>
            <person name="de Groot P.W."/>
            <person name="Hansen K."/>
            <person name="Harris S.D."/>
            <person name="Heinekamp T."/>
            <person name="Helmstaedt K."/>
            <person name="Henrissat B."/>
            <person name="Hofmann G."/>
            <person name="Homan T."/>
            <person name="Horio T."/>
            <person name="Horiuchi H."/>
            <person name="James S."/>
            <person name="Jones M."/>
            <person name="Karaffa L."/>
            <person name="Karanyi Z."/>
            <person name="Kato M."/>
            <person name="Keller N."/>
            <person name="Kelly D.E."/>
            <person name="Kiel J.A."/>
            <person name="Kim J.M."/>
            <person name="van der Klei I.J."/>
            <person name="Klis F.M."/>
            <person name="Kovalchuk A."/>
            <person name="Krasevec N."/>
            <person name="Kubicek C.P."/>
            <person name="Liu B."/>
            <person name="Maccabe A."/>
            <person name="Meyer V."/>
            <person name="Mirabito P."/>
            <person name="Miskei M."/>
            <person name="Mos M."/>
            <person name="Mullins J."/>
            <person name="Nelson D.R."/>
            <person name="Nielsen J."/>
            <person name="Oakley B.R."/>
            <person name="Osmani S.A."/>
            <person name="Pakula T."/>
            <person name="Paszewski A."/>
            <person name="Paulsen I."/>
            <person name="Pilsyk S."/>
            <person name="Pocsi I."/>
            <person name="Punt P.J."/>
            <person name="Ram A.F."/>
            <person name="Ren Q."/>
            <person name="Robellet X."/>
            <person name="Robson G."/>
            <person name="Seiboth B."/>
            <person name="van Solingen P."/>
            <person name="Specht T."/>
            <person name="Sun J."/>
            <person name="Taheri-Talesh N."/>
            <person name="Takeshita N."/>
            <person name="Ussery D."/>
            <person name="vanKuyk P.A."/>
            <person name="Visser H."/>
            <person name="van de Vondervoort P.J."/>
            <person name="de Vries R.P."/>
            <person name="Walton J."/>
            <person name="Xiang X."/>
            <person name="Xiong Y."/>
            <person name="Zeng A.P."/>
            <person name="Brandt B.W."/>
            <person name="Cornell M.J."/>
            <person name="van den Hondel C.A."/>
            <person name="Visser J."/>
            <person name="Oliver S.G."/>
            <person name="Turner G."/>
        </authorList>
    </citation>
    <scope>GENOME REANNOTATION</scope>
    <source>
        <strain evidence="4">FGSC A4 / ATCC 38163 / CBS 112.46 / NRRL 194 / M139</strain>
    </source>
</reference>
<dbReference type="GeneID" id="2873642"/>
<evidence type="ECO:0008006" key="5">
    <source>
        <dbReference type="Google" id="ProtNLM"/>
    </source>
</evidence>
<evidence type="ECO:0000313" key="3">
    <source>
        <dbReference type="EMBL" id="CBF74450.1"/>
    </source>
</evidence>
<sequence>MRYLKQRWDSSDPDRAPPPLPMNPGSTSPITKGNVSPGIQAVAASFTEKMRENSPSPYTTNPMTPKSPEKSLIKGQFHKRMQSLQNTDTRSEFLNYVESRSPERPLRASFSDQSAKPPEKAVKSEISPNQQSSEDLPNVLISNRYLSRPLFGESTPPSATMLALQNMQLPPQEAPRTNGPDASSEPKSSQPNSFDFLSNQILSLTDIASSLQREMAQLSRRSKDNATDLISLKAATNARDEDIRKSLRDLSSNLAAKFLDADTATRWDLSALLGSENAINQTEPDSSPNYKKSYSGPRMQSPSPFSMEREYCASPGPLTDGSASIALLEKVLREMATKEGQEKLLELMDELKSRPVSDDSSKNGDNSMTEMLEEILNIVKQDSGARALVRAGKPEQDLESNMGVIRQQQSPVTDEMLDILKRVRSSVIEGGGLTNEVKHLVRELRGEVLGMGRNIASRLEDAERARAIENAPKGPGPEEIAEIVEQGLQELRTQLAAIMNDSKQQSSTLSEVRAAMNSSEICSVVKKALDEFGMAELRDRPEGARMDKEDILEAVREAWETYKPEIELQNFGLERDEILECLTEGLKAYQPQHEQAATYDQVLAAVQAGVQQFEQPPSITKDEIIQVIQESIESVEPRSLDGEQLAALRDEILNAVTDSIATQTTMKKDEIIHGIQESLENSEARPLDGEQLAALRDEILNSVSEAITTQTALTKDEIIEGIKGCLENSQPRGLDGEQLTAIRDEVLHAVTESMTSQSALTRDSFDSGLGRDEILSAVSDGIEAHMLAAKELNHSVITKEDVTSIVNDVFSAQQSALTTTSAQPAISRDEILQAIAEGLESQNSIPREIELNKEDLMEAITAGLNEVTANANQGLGDQIFERLQQQFEGLKEEVKPQPAATDANLEEILNTIKDSIAVVRQDVEGYATTASEASGKYEILDTVKEGFRLLQADLEKTITENALVTRASSYPNTPELLDAMEKEFEHLRQTLSSLLRSNPVSDKEEILDAIRDISENHKPANQENVYELIRRDFEILRESLTMSLVPAEPKSDKDDIVAAVRATLEAFHEEKGQARNIPDKDEIITAVQATLETFHAENSQAIVPAEPKSDKDDIVAAVKSTLEAFHEEKGQARNLSDKDEIIAAVQATLETFHAENSQTAVPAETKSDKDDIVAAVRSALEAFHEEKSQAKEVLDKDDILAAIQATLETFHEEQDQNKNGVDKDEIIAAVQATLEAFHEEKHRTKDGSEKEEFLSAIKEISESHKVSSEESVSKIVKQEFESLRDSLTMSLVPAEQRNDKDDILAAVQAALELFHAEKSETKDRAEELSTAELRDALHDGVGIIKEDLAKILERPVESNYAELLDTLREGLSSLKAELEMMRRTQAESENSDNSKGQELILADEASKASEIEGLKALISQIQVKVDAIEAAPRAPDFPENLLKKEDMDEVLAGLHELQTSVTEIASREKPTDANVAKKEDTDAIETLLRNTKSQLDEMVFPAPDEIARAEQLGTLEEIVKDTKDVVTEIYGRLEAEVPTKTEIGTLETLLKDMWIALDESKGKEGGKDREDGAEMAAEAEAEKLVKADLQTVEAMIFEVKTQVEELKLPDVETLPTKSEIQNIATLITEFKEKVEAGQELVGQGFEARKIEHAGLAEKIDEARTVFEGLGEELKSKLDGSHEGLSELKQLLEGLAASSERFTTVENVKELTELINREFERARGEQDAAKLESEERDAAALIKHDETRAAIVVELGAKIDEKLGEVMTKYDEARSSIDTKFAEAAERGNAHLEAVTDTKSLAEDIKLVIGSMGDSVNEACERMSADAKTFFEKVDISYSKMEEMHNEVKTQQELSRSDVERTAAATERVESKLHEFHPQVLESIQEILSIVGQHYTHAQQATQDLRMDLSVIPTTMTKMLPALPPPEPEKYDDSQVHEKLDSLIERSMDNQVQESLNTLIERVTKDQVHEKLDQLLSKTTSTNGEIYEKLNELLEHATNSNGPIHEKLDTLIGHATNTDQSVHQMMKLDEMHKDIMETSRKMNEMMAAQSALIAEDTERRRKEAEEAAIVLERRTAQREQIEAEILNLKDEKDSMLAMMQRLKAEKDELVAQNAKLHKEVSALETALELRHEEMQVMEERADSLEKRILEGVLDHARTVLLSRPNSTHGLNMKKVRSARGRNVSVSSTASTAKDSRSVLGSSLGLALKKRAPPALQAGSATASTASKERRILSLSHVTGNRGLSDRQSGASGGLTSLKRSQSVKSLYTYRKHSWGGRSSIANKENEGFPEVFPEEDENQSGDESDTGTERRTSYTGTYAESMTYGPGSVISTNRQVSTASTRNLESVADVAEEEEDRAMAKDEHEEPDKDDEAQSSKADEPEDHAAVPQEALDEETSKMVLYGHPADSGLGSEITSTAG</sequence>
<dbReference type="eggNOG" id="ENOG502S40N">
    <property type="taxonomic scope" value="Eukaryota"/>
</dbReference>
<feature type="compositionally biased region" description="Polar residues" evidence="2">
    <location>
        <begin position="2244"/>
        <end position="2256"/>
    </location>
</feature>
<reference evidence="4" key="1">
    <citation type="journal article" date="2005" name="Nature">
        <title>Sequencing of Aspergillus nidulans and comparative analysis with A. fumigatus and A. oryzae.</title>
        <authorList>
            <person name="Galagan J.E."/>
            <person name="Calvo S.E."/>
            <person name="Cuomo C."/>
            <person name="Ma L.J."/>
            <person name="Wortman J.R."/>
            <person name="Batzoglou S."/>
            <person name="Lee S.I."/>
            <person name="Basturkmen M."/>
            <person name="Spevak C.C."/>
            <person name="Clutterbuck J."/>
            <person name="Kapitonov V."/>
            <person name="Jurka J."/>
            <person name="Scazzocchio C."/>
            <person name="Farman M."/>
            <person name="Butler J."/>
            <person name="Purcell S."/>
            <person name="Harris S."/>
            <person name="Braus G.H."/>
            <person name="Draht O."/>
            <person name="Busch S."/>
            <person name="D'Enfert C."/>
            <person name="Bouchier C."/>
            <person name="Goldman G.H."/>
            <person name="Bell-Pedersen D."/>
            <person name="Griffiths-Jones S."/>
            <person name="Doonan J.H."/>
            <person name="Yu J."/>
            <person name="Vienken K."/>
            <person name="Pain A."/>
            <person name="Freitag M."/>
            <person name="Selker E.U."/>
            <person name="Archer D.B."/>
            <person name="Penalva M.A."/>
            <person name="Oakley B.R."/>
            <person name="Momany M."/>
            <person name="Tanaka T."/>
            <person name="Kumagai T."/>
            <person name="Asai K."/>
            <person name="Machida M."/>
            <person name="Nierman W.C."/>
            <person name="Denning D.W."/>
            <person name="Caddick M."/>
            <person name="Hynes M."/>
            <person name="Paoletti M."/>
            <person name="Fischer R."/>
            <person name="Miller B."/>
            <person name="Dyer P."/>
            <person name="Sachs M.S."/>
            <person name="Osmani S.A."/>
            <person name="Birren B.W."/>
        </authorList>
    </citation>
    <scope>NUCLEOTIDE SEQUENCE [LARGE SCALE GENOMIC DNA]</scope>
    <source>
        <strain evidence="4">FGSC A4 / ATCC 38163 / CBS 112.46 / NRRL 194 / M139</strain>
    </source>
</reference>
<feature type="compositionally biased region" description="Polar residues" evidence="2">
    <location>
        <begin position="53"/>
        <end position="64"/>
    </location>
</feature>
<feature type="compositionally biased region" description="Acidic residues" evidence="2">
    <location>
        <begin position="2291"/>
        <end position="2305"/>
    </location>
</feature>